<comment type="caution">
    <text evidence="6">The sequence shown here is derived from an EMBL/GenBank/DDBJ whole genome shotgun (WGS) entry which is preliminary data.</text>
</comment>
<feature type="domain" description="RecA family profile 1" evidence="5">
    <location>
        <begin position="37"/>
        <end position="103"/>
    </location>
</feature>
<proteinExistence type="predicted"/>
<protein>
    <submittedName>
        <fullName evidence="6">RAD55 family ATPase</fullName>
    </submittedName>
</protein>
<dbReference type="RefSeq" id="WP_394471141.1">
    <property type="nucleotide sequence ID" value="NZ_JBIGHY010000004.1"/>
</dbReference>
<keyword evidence="2" id="KW-0238">DNA-binding</keyword>
<dbReference type="Gene3D" id="3.40.50.300">
    <property type="entry name" value="P-loop containing nucleotide triphosphate hydrolases"/>
    <property type="match status" value="2"/>
</dbReference>
<dbReference type="PANTHER" id="PTHR42926:SF1">
    <property type="entry name" value="CIRCADIAN CLOCK OSCILLATOR PROTEIN KAIC 1"/>
    <property type="match status" value="1"/>
</dbReference>
<evidence type="ECO:0000256" key="2">
    <source>
        <dbReference type="ARBA" id="ARBA00023125"/>
    </source>
</evidence>
<dbReference type="InterPro" id="IPR027417">
    <property type="entry name" value="P-loop_NTPase"/>
</dbReference>
<name>A0ABW7EMK8_9BURK</name>
<gene>
    <name evidence="6" type="ORF">ACG02S_12510</name>
</gene>
<keyword evidence="1" id="KW-0227">DNA damage</keyword>
<dbReference type="SMART" id="SM00382">
    <property type="entry name" value="AAA"/>
    <property type="match status" value="2"/>
</dbReference>
<dbReference type="SUPFAM" id="SSF52540">
    <property type="entry name" value="P-loop containing nucleoside triphosphate hydrolases"/>
    <property type="match status" value="2"/>
</dbReference>
<reference evidence="6 7" key="1">
    <citation type="submission" date="2024-09" db="EMBL/GenBank/DDBJ databases">
        <title>Novel species of the genus Pelomonas and Roseateles isolated from streams.</title>
        <authorList>
            <person name="Lu H."/>
        </authorList>
    </citation>
    <scope>NUCLEOTIDE SEQUENCE [LARGE SCALE GENOMIC DNA]</scope>
    <source>
        <strain evidence="6 7">DC23W</strain>
    </source>
</reference>
<evidence type="ECO:0000256" key="1">
    <source>
        <dbReference type="ARBA" id="ARBA00022763"/>
    </source>
</evidence>
<dbReference type="Proteomes" id="UP001606300">
    <property type="component" value="Unassembled WGS sequence"/>
</dbReference>
<dbReference type="InterPro" id="IPR051347">
    <property type="entry name" value="Circadian_clock_KaiC-rel"/>
</dbReference>
<dbReference type="Pfam" id="PF06745">
    <property type="entry name" value="ATPase"/>
    <property type="match status" value="2"/>
</dbReference>
<dbReference type="InterPro" id="IPR003593">
    <property type="entry name" value="AAA+_ATPase"/>
</dbReference>
<sequence length="481" mass="51449">MRARHNGFAPQPSQYDCCIETSFPERCSTNDPVHFSSMNRFPTTIPGLDEILHGGLFEGGVYILEGPPGVGKTTLANQIAYSHALKGQKTLYVTMLSESHARMVQHMDGQAFFHKSAVNSLVLYISGYRELETEGLKAVIGLLRGELARSGASLLVVDGLVVSAPDIDEGVRQFVHELQSLVIAMSCTCLLLTSGRGNALSAEQTMVDGIFTFEDHLFRGKAERRFQVRKFRGSEVVRGQHSFCITSDGLRFFPRLESLPLRPKEAAPACRVKLGTRAVDDALNYDGVGSGTMSLAVGESGTGKTLLALAFAAQASVEQPGLLLLGSPETPFDACALAEGFGIPLKQAMASGALHVQSIGQTDESLDEMGHKILRLVHERKAARVALDGLAALADTSAFPERGHRFLGRLLHELRRAHATSLFTLDPAELSLAGGTPLAPGVSALFDNLLTLTGGRERQLTVAKMRGAPTATTSVALVGSA</sequence>
<accession>A0ABW7EMK8</accession>
<evidence type="ECO:0000313" key="7">
    <source>
        <dbReference type="Proteomes" id="UP001606300"/>
    </source>
</evidence>
<keyword evidence="7" id="KW-1185">Reference proteome</keyword>
<dbReference type="InterPro" id="IPR014774">
    <property type="entry name" value="KaiC-like_dom"/>
</dbReference>
<evidence type="ECO:0000313" key="6">
    <source>
        <dbReference type="EMBL" id="MFG6414720.1"/>
    </source>
</evidence>
<evidence type="ECO:0000256" key="4">
    <source>
        <dbReference type="ARBA" id="ARBA00025580"/>
    </source>
</evidence>
<dbReference type="PANTHER" id="PTHR42926">
    <property type="match status" value="1"/>
</dbReference>
<evidence type="ECO:0000259" key="5">
    <source>
        <dbReference type="PROSITE" id="PS50162"/>
    </source>
</evidence>
<organism evidence="6 7">
    <name type="scientific">Pelomonas dachongensis</name>
    <dbReference type="NCBI Taxonomy" id="3299029"/>
    <lineage>
        <taxon>Bacteria</taxon>
        <taxon>Pseudomonadati</taxon>
        <taxon>Pseudomonadota</taxon>
        <taxon>Betaproteobacteria</taxon>
        <taxon>Burkholderiales</taxon>
        <taxon>Sphaerotilaceae</taxon>
        <taxon>Roseateles</taxon>
    </lineage>
</organism>
<evidence type="ECO:0000256" key="3">
    <source>
        <dbReference type="ARBA" id="ARBA00023204"/>
    </source>
</evidence>
<keyword evidence="3" id="KW-0234">DNA repair</keyword>
<dbReference type="PROSITE" id="PS50162">
    <property type="entry name" value="RECA_2"/>
    <property type="match status" value="1"/>
</dbReference>
<dbReference type="EMBL" id="JBIGHY010000004">
    <property type="protein sequence ID" value="MFG6414720.1"/>
    <property type="molecule type" value="Genomic_DNA"/>
</dbReference>
<comment type="function">
    <text evidence="4">Can catalyze the hydrolysis of ATP in the presence of single-stranded DNA, the ATP-dependent uptake of single-stranded DNA by duplex DNA, and the ATP-dependent hybridization of homologous single-stranded DNAs. It interacts with LexA causing its activation and leading to its autocatalytic cleavage.</text>
</comment>
<dbReference type="InterPro" id="IPR020588">
    <property type="entry name" value="RecA_ATP-bd"/>
</dbReference>